<evidence type="ECO:0000313" key="2">
    <source>
        <dbReference type="Proteomes" id="UP000593568"/>
    </source>
</evidence>
<keyword evidence="2" id="KW-1185">Reference proteome</keyword>
<gene>
    <name evidence="1" type="ORF">Gotri_018891</name>
</gene>
<name>A0A7J9EBG5_9ROSI</name>
<dbReference type="EMBL" id="JABEZW010000007">
    <property type="protein sequence ID" value="MBA0770231.1"/>
    <property type="molecule type" value="Genomic_DNA"/>
</dbReference>
<proteinExistence type="predicted"/>
<dbReference type="AlphaFoldDB" id="A0A7J9EBG5"/>
<protein>
    <submittedName>
        <fullName evidence="1">Uncharacterized protein</fullName>
    </submittedName>
</protein>
<dbReference type="Proteomes" id="UP000593568">
    <property type="component" value="Unassembled WGS sequence"/>
</dbReference>
<accession>A0A7J9EBG5</accession>
<sequence>MFILVGKISLLMDEFFEIPLVGDMD</sequence>
<evidence type="ECO:0000313" key="1">
    <source>
        <dbReference type="EMBL" id="MBA0770231.1"/>
    </source>
</evidence>
<reference evidence="1 2" key="1">
    <citation type="journal article" date="2019" name="Genome Biol. Evol.">
        <title>Insights into the evolution of the New World diploid cottons (Gossypium, subgenus Houzingenia) based on genome sequencing.</title>
        <authorList>
            <person name="Grover C.E."/>
            <person name="Arick M.A. 2nd"/>
            <person name="Thrash A."/>
            <person name="Conover J.L."/>
            <person name="Sanders W.S."/>
            <person name="Peterson D.G."/>
            <person name="Frelichowski J.E."/>
            <person name="Scheffler J.A."/>
            <person name="Scheffler B.E."/>
            <person name="Wendel J.F."/>
        </authorList>
    </citation>
    <scope>NUCLEOTIDE SEQUENCE [LARGE SCALE GENOMIC DNA]</scope>
    <source>
        <strain evidence="1">8</strain>
        <tissue evidence="1">Leaf</tissue>
    </source>
</reference>
<comment type="caution">
    <text evidence="1">The sequence shown here is derived from an EMBL/GenBank/DDBJ whole genome shotgun (WGS) entry which is preliminary data.</text>
</comment>
<organism evidence="1 2">
    <name type="scientific">Gossypium trilobum</name>
    <dbReference type="NCBI Taxonomy" id="34281"/>
    <lineage>
        <taxon>Eukaryota</taxon>
        <taxon>Viridiplantae</taxon>
        <taxon>Streptophyta</taxon>
        <taxon>Embryophyta</taxon>
        <taxon>Tracheophyta</taxon>
        <taxon>Spermatophyta</taxon>
        <taxon>Magnoliopsida</taxon>
        <taxon>eudicotyledons</taxon>
        <taxon>Gunneridae</taxon>
        <taxon>Pentapetalae</taxon>
        <taxon>rosids</taxon>
        <taxon>malvids</taxon>
        <taxon>Malvales</taxon>
        <taxon>Malvaceae</taxon>
        <taxon>Malvoideae</taxon>
        <taxon>Gossypium</taxon>
    </lineage>
</organism>